<reference evidence="2" key="1">
    <citation type="submission" date="2021-04" db="EMBL/GenBank/DDBJ databases">
        <authorList>
            <consortium name="Molecular Ecology Group"/>
        </authorList>
    </citation>
    <scope>NUCLEOTIDE SEQUENCE</scope>
</reference>
<feature type="non-terminal residue" evidence="2">
    <location>
        <position position="1"/>
    </location>
</feature>
<sequence>LGMNPETVDYYATVRQCGGSHTLTYPHKRTTRLSNAGQLVREEESVVPLLKEEIDVQGADGHIYKGRLPSSRIEAKIPSSLTSQHGHLIYMEQHVHSTHAPARPMSATGSRSSSPRPMSSQSNQRHRPGSSHVRISQDYQPSDN</sequence>
<evidence type="ECO:0000256" key="1">
    <source>
        <dbReference type="SAM" id="MobiDB-lite"/>
    </source>
</evidence>
<dbReference type="OrthoDB" id="5981048at2759"/>
<dbReference type="Proteomes" id="UP000678393">
    <property type="component" value="Unassembled WGS sequence"/>
</dbReference>
<feature type="compositionally biased region" description="Low complexity" evidence="1">
    <location>
        <begin position="110"/>
        <end position="122"/>
    </location>
</feature>
<dbReference type="AlphaFoldDB" id="A0A8S3ZMD1"/>
<proteinExistence type="predicted"/>
<feature type="compositionally biased region" description="Polar residues" evidence="1">
    <location>
        <begin position="133"/>
        <end position="144"/>
    </location>
</feature>
<gene>
    <name evidence="2" type="ORF">CUNI_LOCUS14000</name>
</gene>
<evidence type="ECO:0000313" key="2">
    <source>
        <dbReference type="EMBL" id="CAG5128442.1"/>
    </source>
</evidence>
<evidence type="ECO:0000313" key="3">
    <source>
        <dbReference type="Proteomes" id="UP000678393"/>
    </source>
</evidence>
<comment type="caution">
    <text evidence="2">The sequence shown here is derived from an EMBL/GenBank/DDBJ whole genome shotgun (WGS) entry which is preliminary data.</text>
</comment>
<accession>A0A8S3ZMD1</accession>
<protein>
    <submittedName>
        <fullName evidence="2">Uncharacterized protein</fullName>
    </submittedName>
</protein>
<organism evidence="2 3">
    <name type="scientific">Candidula unifasciata</name>
    <dbReference type="NCBI Taxonomy" id="100452"/>
    <lineage>
        <taxon>Eukaryota</taxon>
        <taxon>Metazoa</taxon>
        <taxon>Spiralia</taxon>
        <taxon>Lophotrochozoa</taxon>
        <taxon>Mollusca</taxon>
        <taxon>Gastropoda</taxon>
        <taxon>Heterobranchia</taxon>
        <taxon>Euthyneura</taxon>
        <taxon>Panpulmonata</taxon>
        <taxon>Eupulmonata</taxon>
        <taxon>Stylommatophora</taxon>
        <taxon>Helicina</taxon>
        <taxon>Helicoidea</taxon>
        <taxon>Geomitridae</taxon>
        <taxon>Candidula</taxon>
    </lineage>
</organism>
<feature type="non-terminal residue" evidence="2">
    <location>
        <position position="144"/>
    </location>
</feature>
<keyword evidence="3" id="KW-1185">Reference proteome</keyword>
<dbReference type="EMBL" id="CAJHNH020003068">
    <property type="protein sequence ID" value="CAG5128442.1"/>
    <property type="molecule type" value="Genomic_DNA"/>
</dbReference>
<name>A0A8S3ZMD1_9EUPU</name>
<feature type="region of interest" description="Disordered" evidence="1">
    <location>
        <begin position="91"/>
        <end position="144"/>
    </location>
</feature>